<evidence type="ECO:0000313" key="2">
    <source>
        <dbReference type="Proteomes" id="UP000830552"/>
    </source>
</evidence>
<proteinExistence type="predicted"/>
<accession>A0ABY4K8F1</accession>
<gene>
    <name evidence="1" type="ORF">M0D58_16600</name>
</gene>
<organism evidence="1 2">
    <name type="scientific">Chryseobacterium nepalense</name>
    <dbReference type="NCBI Taxonomy" id="1854498"/>
    <lineage>
        <taxon>Bacteria</taxon>
        <taxon>Pseudomonadati</taxon>
        <taxon>Bacteroidota</taxon>
        <taxon>Flavobacteriia</taxon>
        <taxon>Flavobacteriales</taxon>
        <taxon>Weeksellaceae</taxon>
        <taxon>Chryseobacterium group</taxon>
        <taxon>Chryseobacterium</taxon>
    </lineage>
</organism>
<reference evidence="1" key="1">
    <citation type="submission" date="2022-04" db="EMBL/GenBank/DDBJ databases">
        <title>Evolutionary, genomic, and biogeographic characterization of Chryseobacterium nepalense represented by a plastic-degrading bacterium AC3.</title>
        <authorList>
            <person name="Yin Z."/>
            <person name="Liu X."/>
            <person name="Wang D."/>
            <person name="Xie Z."/>
        </authorList>
    </citation>
    <scope>NUCLEOTIDE SEQUENCE</scope>
    <source>
        <strain evidence="1">AC3</strain>
    </source>
</reference>
<dbReference type="Proteomes" id="UP000830552">
    <property type="component" value="Chromosome"/>
</dbReference>
<evidence type="ECO:0000313" key="1">
    <source>
        <dbReference type="EMBL" id="UPQ75655.1"/>
    </source>
</evidence>
<dbReference type="RefSeq" id="WP_248391776.1">
    <property type="nucleotide sequence ID" value="NZ_CP096203.1"/>
</dbReference>
<sequence length="62" mass="7023">MEKNETVITECFKCGTQYKNHFNASPCCKSLVIKVDESGNRTTITFLSTFSMPCSHSEKKEI</sequence>
<name>A0ABY4K8F1_9FLAO</name>
<dbReference type="EMBL" id="CP096203">
    <property type="protein sequence ID" value="UPQ75655.1"/>
    <property type="molecule type" value="Genomic_DNA"/>
</dbReference>
<keyword evidence="2" id="KW-1185">Reference proteome</keyword>
<protein>
    <submittedName>
        <fullName evidence="1">Uncharacterized protein</fullName>
    </submittedName>
</protein>